<gene>
    <name evidence="4" type="ORF">ACFQ2O_15635</name>
</gene>
<dbReference type="InterPro" id="IPR029058">
    <property type="entry name" value="AB_hydrolase_fold"/>
</dbReference>
<accession>A0ABW3SUQ3</accession>
<dbReference type="RefSeq" id="WP_377529628.1">
    <property type="nucleotide sequence ID" value="NZ_JBHTLD010000161.1"/>
</dbReference>
<keyword evidence="5" id="KW-1185">Reference proteome</keyword>
<reference evidence="5" key="1">
    <citation type="journal article" date="2019" name="Int. J. Syst. Evol. Microbiol.">
        <title>The Global Catalogue of Microorganisms (GCM) 10K type strain sequencing project: providing services to taxonomists for standard genome sequencing and annotation.</title>
        <authorList>
            <consortium name="The Broad Institute Genomics Platform"/>
            <consortium name="The Broad Institute Genome Sequencing Center for Infectious Disease"/>
            <person name="Wu L."/>
            <person name="Ma J."/>
        </authorList>
    </citation>
    <scope>NUCLEOTIDE SEQUENCE [LARGE SCALE GENOMIC DNA]</scope>
    <source>
        <strain evidence="5">JCM 31319</strain>
    </source>
</reference>
<proteinExistence type="predicted"/>
<evidence type="ECO:0000313" key="4">
    <source>
        <dbReference type="EMBL" id="MFD1187647.1"/>
    </source>
</evidence>
<keyword evidence="1 4" id="KW-0378">Hydrolase</keyword>
<dbReference type="InterPro" id="IPR050266">
    <property type="entry name" value="AB_hydrolase_sf"/>
</dbReference>
<name>A0ABW3SUQ3_9BACT</name>
<dbReference type="Gene3D" id="3.40.50.1820">
    <property type="entry name" value="alpha/beta hydrolase"/>
    <property type="match status" value="1"/>
</dbReference>
<dbReference type="Pfam" id="PF00561">
    <property type="entry name" value="Abhydrolase_1"/>
    <property type="match status" value="1"/>
</dbReference>
<evidence type="ECO:0000259" key="3">
    <source>
        <dbReference type="Pfam" id="PF00561"/>
    </source>
</evidence>
<keyword evidence="2" id="KW-0732">Signal</keyword>
<feature type="chain" id="PRO_5045732898" evidence="2">
    <location>
        <begin position="25"/>
        <end position="298"/>
    </location>
</feature>
<protein>
    <submittedName>
        <fullName evidence="4">Alpha/beta fold hydrolase</fullName>
    </submittedName>
</protein>
<dbReference type="SUPFAM" id="SSF53474">
    <property type="entry name" value="alpha/beta-Hydrolases"/>
    <property type="match status" value="1"/>
</dbReference>
<sequence length="298" mass="32947">MKNLIKTSAASILMLLLVLMQAQASPKYTPTAFKVEVTGKGKPVILIPGLSCSGEVWKETIDRYKKDHQLHVLTLAGFAGQPAIKTDNFLETVRLDLAKYIRENNIKKPMIIGHSLGGYLGIWLSAKEPDLVSSLVVVDAAPFLPALISPVATPETMKPMAAQMRQSILSQTPEQLRQSQPQVLKMMISDEARIAQALEWNLASDAPTVAQAMYELYTQDLRPEMASIKAPAMFVAAWVAYKDYGTTHETTKANYTAQLAKLPSYELVINDKAKHFIMWDDQEGFFAALDGFMAKTGK</sequence>
<dbReference type="GO" id="GO:0016787">
    <property type="term" value="F:hydrolase activity"/>
    <property type="evidence" value="ECO:0007669"/>
    <property type="project" value="UniProtKB-KW"/>
</dbReference>
<evidence type="ECO:0000256" key="2">
    <source>
        <dbReference type="SAM" id="SignalP"/>
    </source>
</evidence>
<evidence type="ECO:0000313" key="5">
    <source>
        <dbReference type="Proteomes" id="UP001597094"/>
    </source>
</evidence>
<dbReference type="EMBL" id="JBHTLD010000161">
    <property type="protein sequence ID" value="MFD1187647.1"/>
    <property type="molecule type" value="Genomic_DNA"/>
</dbReference>
<dbReference type="PANTHER" id="PTHR43798">
    <property type="entry name" value="MONOACYLGLYCEROL LIPASE"/>
    <property type="match status" value="1"/>
</dbReference>
<dbReference type="InterPro" id="IPR000073">
    <property type="entry name" value="AB_hydrolase_1"/>
</dbReference>
<dbReference type="PANTHER" id="PTHR43798:SF31">
    <property type="entry name" value="AB HYDROLASE SUPERFAMILY PROTEIN YCLE"/>
    <property type="match status" value="1"/>
</dbReference>
<dbReference type="Proteomes" id="UP001597094">
    <property type="component" value="Unassembled WGS sequence"/>
</dbReference>
<feature type="domain" description="AB hydrolase-1" evidence="3">
    <location>
        <begin position="42"/>
        <end position="286"/>
    </location>
</feature>
<comment type="caution">
    <text evidence="4">The sequence shown here is derived from an EMBL/GenBank/DDBJ whole genome shotgun (WGS) entry which is preliminary data.</text>
</comment>
<evidence type="ECO:0000256" key="1">
    <source>
        <dbReference type="ARBA" id="ARBA00022801"/>
    </source>
</evidence>
<organism evidence="4 5">
    <name type="scientific">Pontibacter rugosus</name>
    <dbReference type="NCBI Taxonomy" id="1745966"/>
    <lineage>
        <taxon>Bacteria</taxon>
        <taxon>Pseudomonadati</taxon>
        <taxon>Bacteroidota</taxon>
        <taxon>Cytophagia</taxon>
        <taxon>Cytophagales</taxon>
        <taxon>Hymenobacteraceae</taxon>
        <taxon>Pontibacter</taxon>
    </lineage>
</organism>
<feature type="signal peptide" evidence="2">
    <location>
        <begin position="1"/>
        <end position="24"/>
    </location>
</feature>